<dbReference type="Proteomes" id="UP001172680">
    <property type="component" value="Unassembled WGS sequence"/>
</dbReference>
<evidence type="ECO:0000313" key="1">
    <source>
        <dbReference type="EMBL" id="KAJ9643433.1"/>
    </source>
</evidence>
<comment type="caution">
    <text evidence="1">The sequence shown here is derived from an EMBL/GenBank/DDBJ whole genome shotgun (WGS) entry which is preliminary data.</text>
</comment>
<gene>
    <name evidence="1" type="ORF">H2199_004112</name>
</gene>
<protein>
    <submittedName>
        <fullName evidence="1">Uncharacterized protein</fullName>
    </submittedName>
</protein>
<evidence type="ECO:0000313" key="2">
    <source>
        <dbReference type="Proteomes" id="UP001172680"/>
    </source>
</evidence>
<accession>A0ACC2Z724</accession>
<sequence>MFLLYGLVGVIVGVSLLWWLPDRPLPPGEESSRDGWQKWILQSKPALTGEDARIRHEDLTKVYNRRAWNVNDLRQVLKDWRLWPLVIMYFGVVGVGIGTQSYGTVIIRSIKPDLTGVQLSLLFAPIWIMDLIAILLITPLSDCYHHHRPLFFISSVCIQIAGLLTTTFAGASNFWSRYAGLLIVGFGLGPTDPITMAWTNEIFMKRHGEAWRLRARL</sequence>
<keyword evidence="2" id="KW-1185">Reference proteome</keyword>
<name>A0ACC2Z724_9PEZI</name>
<dbReference type="EMBL" id="JAPDRP010000011">
    <property type="protein sequence ID" value="KAJ9643433.1"/>
    <property type="molecule type" value="Genomic_DNA"/>
</dbReference>
<proteinExistence type="predicted"/>
<organism evidence="1 2">
    <name type="scientific">Coniosporium tulheliwenetii</name>
    <dbReference type="NCBI Taxonomy" id="3383036"/>
    <lineage>
        <taxon>Eukaryota</taxon>
        <taxon>Fungi</taxon>
        <taxon>Dikarya</taxon>
        <taxon>Ascomycota</taxon>
        <taxon>Pezizomycotina</taxon>
        <taxon>Dothideomycetes</taxon>
        <taxon>Dothideomycetes incertae sedis</taxon>
        <taxon>Coniosporium</taxon>
    </lineage>
</organism>
<reference evidence="1" key="1">
    <citation type="submission" date="2022-10" db="EMBL/GenBank/DDBJ databases">
        <title>Culturing micro-colonial fungi from biological soil crusts in the Mojave desert and describing Neophaeococcomyces mojavensis, and introducing the new genera and species Taxawa tesnikishii.</title>
        <authorList>
            <person name="Kurbessoian T."/>
            <person name="Stajich J.E."/>
        </authorList>
    </citation>
    <scope>NUCLEOTIDE SEQUENCE</scope>
    <source>
        <strain evidence="1">JES_115</strain>
    </source>
</reference>